<organism evidence="1 2">
    <name type="scientific">Nocardia mangyaensis</name>
    <dbReference type="NCBI Taxonomy" id="2213200"/>
    <lineage>
        <taxon>Bacteria</taxon>
        <taxon>Bacillati</taxon>
        <taxon>Actinomycetota</taxon>
        <taxon>Actinomycetes</taxon>
        <taxon>Mycobacteriales</taxon>
        <taxon>Nocardiaceae</taxon>
        <taxon>Nocardia</taxon>
    </lineage>
</organism>
<accession>A0A1J0W073</accession>
<evidence type="ECO:0000313" key="2">
    <source>
        <dbReference type="Proteomes" id="UP000183810"/>
    </source>
</evidence>
<evidence type="ECO:0000313" key="1">
    <source>
        <dbReference type="EMBL" id="APE37674.1"/>
    </source>
</evidence>
<dbReference type="KEGG" id="nsl:BOX37_31255"/>
<gene>
    <name evidence="1" type="ORF">BOX37_31255</name>
</gene>
<dbReference type="EMBL" id="CP018082">
    <property type="protein sequence ID" value="APE37674.1"/>
    <property type="molecule type" value="Genomic_DNA"/>
</dbReference>
<sequence length="531" mass="57404">MAAMNAESARAAVDADIAGGFAGIPEKLANVVRAGMHEFAAQLCEAVTGITGGLIDLRGWATALRAKAEQALQESTTAKAIADSAVTTVEDNTEAIRATGARVQVVLDGLPIRPYWETMNLTEEPSFPRTMLHQRIRDISNTARPGYTQHNWSTIEYVYVWNPGTGQYEYQPQTQHHAIWTTSTPAYATVSGTVELAFIRCRYNGGRKIVTYLPEAVANPCELYVLVGRVLADGNLRIEWVSDDQTPLITGSRSERSVELAEEVVFEVGETAFVGIHQRGTGNPRPLLGVADAGVTRQATAWPPRGNARFTIASTITAGTTIAAGTLDFTSLDVPYVALSKSLIVGDAPKRVLYEDFQHGSIPQAFARMSSVEATVVNGVFVVSGGADGARRYLNAQPLNYDDQRVTGTVIGPSARHAWLMLRSAPDNRYFVSANVTQSAIGLYRYSDGTWTALSSTDITVASGTAVRLSAVGDVFTVQCRTEGSWIDVLTYTDTDSTLPKGSDYRYTGLGTERSAWINGGGWDDWKAQDL</sequence>
<protein>
    <submittedName>
        <fullName evidence="1">Uncharacterized protein</fullName>
    </submittedName>
</protein>
<dbReference type="AlphaFoldDB" id="A0A1J0W073"/>
<proteinExistence type="predicted"/>
<keyword evidence="2" id="KW-1185">Reference proteome</keyword>
<dbReference type="Gene3D" id="2.60.120.560">
    <property type="entry name" value="Exo-inulinase, domain 1"/>
    <property type="match status" value="1"/>
</dbReference>
<dbReference type="Proteomes" id="UP000183810">
    <property type="component" value="Chromosome"/>
</dbReference>
<reference evidence="1" key="1">
    <citation type="submission" date="2016-11" db="EMBL/GenBank/DDBJ databases">
        <authorList>
            <person name="Jaros S."/>
            <person name="Januszkiewicz K."/>
            <person name="Wedrychowicz H."/>
        </authorList>
    </citation>
    <scope>NUCLEOTIDE SEQUENCE [LARGE SCALE GENOMIC DNA]</scope>
    <source>
        <strain evidence="1">Y48</strain>
    </source>
</reference>
<name>A0A1J0W073_9NOCA</name>